<dbReference type="RefSeq" id="WP_345219744.1">
    <property type="nucleotide sequence ID" value="NZ_BAAAXE010000002.1"/>
</dbReference>
<dbReference type="Gene3D" id="3.90.470.20">
    <property type="entry name" value="4'-phosphopantetheinyl transferase domain"/>
    <property type="match status" value="2"/>
</dbReference>
<dbReference type="PANTHER" id="PTHR12215:SF10">
    <property type="entry name" value="L-AMINOADIPATE-SEMIALDEHYDE DEHYDROGENASE-PHOSPHOPANTETHEINYL TRANSFERASE"/>
    <property type="match status" value="1"/>
</dbReference>
<dbReference type="PANTHER" id="PTHR12215">
    <property type="entry name" value="PHOSPHOPANTETHEINE TRANSFERASE"/>
    <property type="match status" value="1"/>
</dbReference>
<dbReference type="Pfam" id="PF01648">
    <property type="entry name" value="ACPS"/>
    <property type="match status" value="1"/>
</dbReference>
<dbReference type="GO" id="GO:0016740">
    <property type="term" value="F:transferase activity"/>
    <property type="evidence" value="ECO:0007669"/>
    <property type="project" value="UniProtKB-KW"/>
</dbReference>
<gene>
    <name evidence="4" type="ORF">ACFFTU_24335</name>
</gene>
<dbReference type="SUPFAM" id="SSF56214">
    <property type="entry name" value="4'-phosphopantetheinyl transferase"/>
    <property type="match status" value="2"/>
</dbReference>
<keyword evidence="2 4" id="KW-0808">Transferase</keyword>
<evidence type="ECO:0000256" key="2">
    <source>
        <dbReference type="ARBA" id="ARBA00022679"/>
    </source>
</evidence>
<organism evidence="4 5">
    <name type="scientific">Streptomyces cremeus</name>
    <dbReference type="NCBI Taxonomy" id="66881"/>
    <lineage>
        <taxon>Bacteria</taxon>
        <taxon>Bacillati</taxon>
        <taxon>Actinomycetota</taxon>
        <taxon>Actinomycetes</taxon>
        <taxon>Kitasatosporales</taxon>
        <taxon>Streptomycetaceae</taxon>
        <taxon>Streptomyces</taxon>
    </lineage>
</organism>
<reference evidence="4 5" key="1">
    <citation type="submission" date="2024-09" db="EMBL/GenBank/DDBJ databases">
        <authorList>
            <person name="Sun Q."/>
            <person name="Mori K."/>
        </authorList>
    </citation>
    <scope>NUCLEOTIDE SEQUENCE [LARGE SCALE GENOMIC DNA]</scope>
    <source>
        <strain evidence="4 5">JCM 4362</strain>
    </source>
</reference>
<evidence type="ECO:0000256" key="1">
    <source>
        <dbReference type="ARBA" id="ARBA00010990"/>
    </source>
</evidence>
<evidence type="ECO:0000259" key="3">
    <source>
        <dbReference type="Pfam" id="PF01648"/>
    </source>
</evidence>
<evidence type="ECO:0000313" key="4">
    <source>
        <dbReference type="EMBL" id="MFB9523079.1"/>
    </source>
</evidence>
<dbReference type="EMBL" id="JBHMCR010000016">
    <property type="protein sequence ID" value="MFB9523079.1"/>
    <property type="molecule type" value="Genomic_DNA"/>
</dbReference>
<evidence type="ECO:0000313" key="5">
    <source>
        <dbReference type="Proteomes" id="UP001589718"/>
    </source>
</evidence>
<feature type="domain" description="4'-phosphopantetheinyl transferase" evidence="3">
    <location>
        <begin position="125"/>
        <end position="186"/>
    </location>
</feature>
<protein>
    <submittedName>
        <fullName evidence="4">4'-phosphopantetheinyl transferase family protein</fullName>
    </submittedName>
</protein>
<proteinExistence type="inferred from homology"/>
<dbReference type="InterPro" id="IPR008278">
    <property type="entry name" value="4-PPantetheinyl_Trfase_dom"/>
</dbReference>
<comment type="caution">
    <text evidence="4">The sequence shown here is derived from an EMBL/GenBank/DDBJ whole genome shotgun (WGS) entry which is preliminary data.</text>
</comment>
<comment type="similarity">
    <text evidence="1">Belongs to the P-Pant transferase superfamily. Gsp/Sfp/HetI/AcpT family.</text>
</comment>
<accession>A0ABV5PIZ9</accession>
<sequence length="228" mass="23605">MSAATAPALPGPAARQPGFDVVEAATGVWVAWTRAAAPSTHPVDLADVGGRPRWRRRQSLAARGLLRALLAEVCPAAQDVPLTADARGRPLLEGLPGLGISLSHDAADDTGGGDLLAAAVAPGRRVGVDVQLPPGPDLSPGLVRRCLRARAAELSALPADRRALEFAWVWTVQEACVKADGTGIAGRPWSLDVPVRPGTGTVGDLTWIALRHLSVHPVSCAFGDARAC</sequence>
<dbReference type="InterPro" id="IPR037143">
    <property type="entry name" value="4-PPantetheinyl_Trfase_dom_sf"/>
</dbReference>
<dbReference type="Proteomes" id="UP001589718">
    <property type="component" value="Unassembled WGS sequence"/>
</dbReference>
<name>A0ABV5PIZ9_STRCM</name>
<dbReference type="InterPro" id="IPR050559">
    <property type="entry name" value="P-Pant_transferase_sf"/>
</dbReference>
<keyword evidence="5" id="KW-1185">Reference proteome</keyword>